<sequence length="269" mass="30705">MGKMAYISIMASLLAFVLASCNNISPIEKTNVMVTREAEKNNLHINNNKSGAPEVTSYTVDNSIYREDEIIVEYPHISNLSDHEKQNTINEILKTEAFSVLGDYKNTKDLALKIEFKITREDRNLISVKYYGVGYEKGAAYPSNLFYTVNIDMNTGRKIQLKDYMNINKKFIEQLRQCKVKESEINQASSSGLDYINEAYSDEELIKYLNGADSSYKNSAFAFSYFTKDALGISIEVPHSVGDHLEMELNYRDILSNINNESEIRNYLK</sequence>
<keyword evidence="1" id="KW-0732">Signal</keyword>
<dbReference type="PROSITE" id="PS51257">
    <property type="entry name" value="PROKAR_LIPOPROTEIN"/>
    <property type="match status" value="1"/>
</dbReference>
<name>A0ABV4UW86_9BACL</name>
<dbReference type="RefSeq" id="WP_373948797.1">
    <property type="nucleotide sequence ID" value="NZ_JBHDLN010000002.1"/>
</dbReference>
<organism evidence="2 3">
    <name type="scientific">Paenibacillus oleatilyticus</name>
    <dbReference type="NCBI Taxonomy" id="2594886"/>
    <lineage>
        <taxon>Bacteria</taxon>
        <taxon>Bacillati</taxon>
        <taxon>Bacillota</taxon>
        <taxon>Bacilli</taxon>
        <taxon>Bacillales</taxon>
        <taxon>Paenibacillaceae</taxon>
        <taxon>Paenibacillus</taxon>
    </lineage>
</organism>
<proteinExistence type="predicted"/>
<evidence type="ECO:0000313" key="2">
    <source>
        <dbReference type="EMBL" id="MFB0841349.1"/>
    </source>
</evidence>
<dbReference type="Gene3D" id="3.30.565.40">
    <property type="entry name" value="Fervidobacterium nodosum Rt17-B1 like"/>
    <property type="match status" value="1"/>
</dbReference>
<dbReference type="EMBL" id="JBHDLN010000002">
    <property type="protein sequence ID" value="MFB0841349.1"/>
    <property type="molecule type" value="Genomic_DNA"/>
</dbReference>
<evidence type="ECO:0000256" key="1">
    <source>
        <dbReference type="SAM" id="SignalP"/>
    </source>
</evidence>
<reference evidence="2 3" key="1">
    <citation type="submission" date="2024-09" db="EMBL/GenBank/DDBJ databases">
        <authorList>
            <person name="Makale K.P.P."/>
            <person name="Makhzoum A."/>
            <person name="Rantong G."/>
            <person name="Rahube T.O."/>
        </authorList>
    </citation>
    <scope>NUCLEOTIDE SEQUENCE [LARGE SCALE GENOMIC DNA]</scope>
    <source>
        <strain evidence="2 3">KM_D13</strain>
    </source>
</reference>
<comment type="caution">
    <text evidence="2">The sequence shown here is derived from an EMBL/GenBank/DDBJ whole genome shotgun (WGS) entry which is preliminary data.</text>
</comment>
<evidence type="ECO:0008006" key="4">
    <source>
        <dbReference type="Google" id="ProtNLM"/>
    </source>
</evidence>
<keyword evidence="3" id="KW-1185">Reference proteome</keyword>
<dbReference type="Proteomes" id="UP001575622">
    <property type="component" value="Unassembled WGS sequence"/>
</dbReference>
<gene>
    <name evidence="2" type="ORF">ACEU3E_04150</name>
</gene>
<accession>A0ABV4UW86</accession>
<evidence type="ECO:0000313" key="3">
    <source>
        <dbReference type="Proteomes" id="UP001575622"/>
    </source>
</evidence>
<protein>
    <recommendedName>
        <fullName evidence="4">DUF4163 domain-containing protein</fullName>
    </recommendedName>
</protein>
<feature type="signal peptide" evidence="1">
    <location>
        <begin position="1"/>
        <end position="19"/>
    </location>
</feature>
<feature type="chain" id="PRO_5046397398" description="DUF4163 domain-containing protein" evidence="1">
    <location>
        <begin position="20"/>
        <end position="269"/>
    </location>
</feature>